<evidence type="ECO:0000256" key="6">
    <source>
        <dbReference type="ARBA" id="ARBA00023242"/>
    </source>
</evidence>
<keyword evidence="6" id="KW-0539">Nucleus</keyword>
<dbReference type="PROSITE" id="PS50157">
    <property type="entry name" value="ZINC_FINGER_C2H2_2"/>
    <property type="match status" value="2"/>
</dbReference>
<keyword evidence="3" id="KW-0677">Repeat</keyword>
<sequence>MYQDCLCLNDLNFYGNGSIWQDSSLPTHNSNHGNNTYQLWDKPIQPCPDQLLISASFEPCYSGPFNFEGNQPLLIDSEPTANLAAAMTFCSSSSSSLVSSPSLTHYNNNTCIMPNMIPFTASNDPMFLNNPMPVNHHAPFIPADMNPMLYASLPLQPTQTRDVKPTKCTAKNKIYDCNLCPRSFARKHDLQRHIRVHTGAKPYYCLNCEKAFARTDALKRHLRMEESCRMSPVIQALKNVGMRRYRNL</sequence>
<evidence type="ECO:0000256" key="1">
    <source>
        <dbReference type="ARBA" id="ARBA00004123"/>
    </source>
</evidence>
<dbReference type="GO" id="GO:0008270">
    <property type="term" value="F:zinc ion binding"/>
    <property type="evidence" value="ECO:0007669"/>
    <property type="project" value="UniProtKB-KW"/>
</dbReference>
<dbReference type="Gene3D" id="3.30.160.60">
    <property type="entry name" value="Classic Zinc Finger"/>
    <property type="match status" value="2"/>
</dbReference>
<dbReference type="VEuPathDB" id="FungiDB:BCV72DRAFT_229358"/>
<dbReference type="SUPFAM" id="SSF57667">
    <property type="entry name" value="beta-beta-alpha zinc fingers"/>
    <property type="match status" value="1"/>
</dbReference>
<keyword evidence="2" id="KW-0479">Metal-binding</keyword>
<feature type="domain" description="C2H2-type" evidence="8">
    <location>
        <begin position="175"/>
        <end position="202"/>
    </location>
</feature>
<evidence type="ECO:0000313" key="10">
    <source>
        <dbReference type="Proteomes" id="UP000242381"/>
    </source>
</evidence>
<reference evidence="9 10" key="1">
    <citation type="journal article" date="2016" name="Proc. Natl. Acad. Sci. U.S.A.">
        <title>Lipid metabolic changes in an early divergent fungus govern the establishment of a mutualistic symbiosis with endobacteria.</title>
        <authorList>
            <person name="Lastovetsky O.A."/>
            <person name="Gaspar M.L."/>
            <person name="Mondo S.J."/>
            <person name="LaButti K.M."/>
            <person name="Sandor L."/>
            <person name="Grigoriev I.V."/>
            <person name="Henry S.A."/>
            <person name="Pawlowska T.E."/>
        </authorList>
    </citation>
    <scope>NUCLEOTIDE SEQUENCE [LARGE SCALE GENOMIC DNA]</scope>
    <source>
        <strain evidence="9 10">ATCC 11559</strain>
    </source>
</reference>
<gene>
    <name evidence="9" type="ORF">BCV71DRAFT_228558</name>
</gene>
<dbReference type="PANTHER" id="PTHR24394">
    <property type="entry name" value="ZINC FINGER PROTEIN"/>
    <property type="match status" value="1"/>
</dbReference>
<evidence type="ECO:0000256" key="7">
    <source>
        <dbReference type="PROSITE-ProRule" id="PRU00042"/>
    </source>
</evidence>
<dbReference type="GO" id="GO:0000981">
    <property type="term" value="F:DNA-binding transcription factor activity, RNA polymerase II-specific"/>
    <property type="evidence" value="ECO:0007669"/>
    <property type="project" value="UniProtKB-ARBA"/>
</dbReference>
<keyword evidence="4 7" id="KW-0863">Zinc-finger</keyword>
<dbReference type="InterPro" id="IPR013087">
    <property type="entry name" value="Znf_C2H2_type"/>
</dbReference>
<evidence type="ECO:0000256" key="3">
    <source>
        <dbReference type="ARBA" id="ARBA00022737"/>
    </source>
</evidence>
<dbReference type="FunFam" id="3.30.160.60:FF:000072">
    <property type="entry name" value="zinc finger protein 143 isoform X1"/>
    <property type="match status" value="1"/>
</dbReference>
<evidence type="ECO:0000256" key="4">
    <source>
        <dbReference type="ARBA" id="ARBA00022771"/>
    </source>
</evidence>
<dbReference type="OMA" id="IFHERNK"/>
<dbReference type="Proteomes" id="UP000242381">
    <property type="component" value="Unassembled WGS sequence"/>
</dbReference>
<dbReference type="InterPro" id="IPR036236">
    <property type="entry name" value="Znf_C2H2_sf"/>
</dbReference>
<dbReference type="Pfam" id="PF00096">
    <property type="entry name" value="zf-C2H2"/>
    <property type="match status" value="2"/>
</dbReference>
<feature type="domain" description="C2H2-type" evidence="8">
    <location>
        <begin position="203"/>
        <end position="230"/>
    </location>
</feature>
<accession>A0A1X0RUL7</accession>
<dbReference type="PROSITE" id="PS00028">
    <property type="entry name" value="ZINC_FINGER_C2H2_1"/>
    <property type="match status" value="1"/>
</dbReference>
<dbReference type="GO" id="GO:0005634">
    <property type="term" value="C:nucleus"/>
    <property type="evidence" value="ECO:0007669"/>
    <property type="project" value="UniProtKB-SubCell"/>
</dbReference>
<evidence type="ECO:0000259" key="8">
    <source>
        <dbReference type="PROSITE" id="PS50157"/>
    </source>
</evidence>
<dbReference type="EMBL" id="KV921413">
    <property type="protein sequence ID" value="ORE15700.1"/>
    <property type="molecule type" value="Genomic_DNA"/>
</dbReference>
<dbReference type="SMART" id="SM00355">
    <property type="entry name" value="ZnF_C2H2"/>
    <property type="match status" value="2"/>
</dbReference>
<evidence type="ECO:0000313" key="9">
    <source>
        <dbReference type="EMBL" id="ORE15700.1"/>
    </source>
</evidence>
<dbReference type="PANTHER" id="PTHR24394:SF44">
    <property type="entry name" value="ZINC FINGER PROTEIN 271-LIKE"/>
    <property type="match status" value="1"/>
</dbReference>
<proteinExistence type="predicted"/>
<comment type="subcellular location">
    <subcellularLocation>
        <location evidence="1">Nucleus</location>
    </subcellularLocation>
</comment>
<organism evidence="9 10">
    <name type="scientific">Rhizopus microsporus</name>
    <dbReference type="NCBI Taxonomy" id="58291"/>
    <lineage>
        <taxon>Eukaryota</taxon>
        <taxon>Fungi</taxon>
        <taxon>Fungi incertae sedis</taxon>
        <taxon>Mucoromycota</taxon>
        <taxon>Mucoromycotina</taxon>
        <taxon>Mucoromycetes</taxon>
        <taxon>Mucorales</taxon>
        <taxon>Mucorineae</taxon>
        <taxon>Rhizopodaceae</taxon>
        <taxon>Rhizopus</taxon>
    </lineage>
</organism>
<evidence type="ECO:0000256" key="2">
    <source>
        <dbReference type="ARBA" id="ARBA00022723"/>
    </source>
</evidence>
<dbReference type="FunFam" id="3.30.160.60:FF:000690">
    <property type="entry name" value="Zinc finger protein 354C"/>
    <property type="match status" value="1"/>
</dbReference>
<name>A0A1X0RUL7_RHIZD</name>
<dbReference type="GO" id="GO:0000978">
    <property type="term" value="F:RNA polymerase II cis-regulatory region sequence-specific DNA binding"/>
    <property type="evidence" value="ECO:0007669"/>
    <property type="project" value="UniProtKB-ARBA"/>
</dbReference>
<keyword evidence="5" id="KW-0862">Zinc</keyword>
<dbReference type="AlphaFoldDB" id="A0A1X0RUL7"/>
<protein>
    <recommendedName>
        <fullName evidence="8">C2H2-type domain-containing protein</fullName>
    </recommendedName>
</protein>
<evidence type="ECO:0000256" key="5">
    <source>
        <dbReference type="ARBA" id="ARBA00022833"/>
    </source>
</evidence>